<evidence type="ECO:0000313" key="9">
    <source>
        <dbReference type="Proteomes" id="UP000053110"/>
    </source>
</evidence>
<dbReference type="AlphaFoldDB" id="A0A061HN36"/>
<evidence type="ECO:0000313" key="8">
    <source>
        <dbReference type="EMBL" id="SUZ06942.1"/>
    </source>
</evidence>
<gene>
    <name evidence="7" type="ORF">BGT96224_3667</name>
    <name evidence="8" type="ORF">BGT96224V2_LOCUS484</name>
</gene>
<reference evidence="8" key="3">
    <citation type="submission" date="2018-07" db="EMBL/GenBank/DDBJ databases">
        <authorList>
            <person name="Quirk P.G."/>
            <person name="Krulwich T.A."/>
        </authorList>
    </citation>
    <scope>NUCLEOTIDE SEQUENCE</scope>
    <source>
        <strain evidence="8">96224</strain>
    </source>
</reference>
<protein>
    <recommendedName>
        <fullName evidence="6">DNA-directed RNA polymerase III subunit RPC6</fullName>
        <shortName evidence="6">RNA polymerase III subunit C6</shortName>
    </recommendedName>
</protein>
<dbReference type="InterPro" id="IPR036390">
    <property type="entry name" value="WH_DNA-bd_sf"/>
</dbReference>
<proteinExistence type="inferred from homology"/>
<keyword evidence="5 6" id="KW-0539">Nucleus</keyword>
<keyword evidence="4 6" id="KW-0804">Transcription</keyword>
<comment type="subcellular location">
    <subcellularLocation>
        <location evidence="1 6">Nucleus</location>
    </subcellularLocation>
</comment>
<dbReference type="InterPro" id="IPR007832">
    <property type="entry name" value="RNA_pol_Rpc34"/>
</dbReference>
<comment type="function">
    <text evidence="6">DNA-dependent RNA polymerase catalyzes the transcription of DNA into RNA using the four ribonucleoside triphosphates as substrates. Specific peripheric component of RNA polymerase III which synthesizes small RNAs, such as 5S rRNA and tRNAs.</text>
</comment>
<evidence type="ECO:0000256" key="1">
    <source>
        <dbReference type="ARBA" id="ARBA00004123"/>
    </source>
</evidence>
<dbReference type="Proteomes" id="UP000053110">
    <property type="component" value="Unassembled WGS sequence"/>
</dbReference>
<dbReference type="GO" id="GO:0006383">
    <property type="term" value="P:transcription by RNA polymerase III"/>
    <property type="evidence" value="ECO:0007669"/>
    <property type="project" value="UniProtKB-UniRule"/>
</dbReference>
<dbReference type="EMBL" id="UIGY01000001">
    <property type="protein sequence ID" value="SUZ06942.1"/>
    <property type="molecule type" value="Genomic_DNA"/>
</dbReference>
<dbReference type="Gene3D" id="1.10.10.10">
    <property type="entry name" value="Winged helix-like DNA-binding domain superfamily/Winged helix DNA-binding domain"/>
    <property type="match status" value="1"/>
</dbReference>
<reference evidence="9" key="1">
    <citation type="journal article" date="2013" name="Nat. Genet.">
        <title>The wheat powdery mildew genome shows the unique evolution of an obligate biotroph.</title>
        <authorList>
            <person name="Wicker T."/>
            <person name="Oberhaensli S."/>
            <person name="Parlange F."/>
            <person name="Buchmann J.P."/>
            <person name="Shatalina M."/>
            <person name="Roffler S."/>
            <person name="Ben-David R."/>
            <person name="Dolezel J."/>
            <person name="Simkova H."/>
            <person name="Schulze-Lefert P."/>
            <person name="Spanu P.D."/>
            <person name="Bruggmann R."/>
            <person name="Amselem J."/>
            <person name="Quesneville H."/>
            <person name="Ver Loren van Themaat E."/>
            <person name="Paape T."/>
            <person name="Shimizu K.K."/>
            <person name="Keller B."/>
        </authorList>
    </citation>
    <scope>NUCLEOTIDE SEQUENCE [LARGE SCALE GENOMIC DNA]</scope>
    <source>
        <strain evidence="9">96224</strain>
    </source>
</reference>
<dbReference type="Pfam" id="PF05158">
    <property type="entry name" value="RNA_pol_Rpc34"/>
    <property type="match status" value="1"/>
</dbReference>
<sequence>MAMVQSPTDAQISSLRDQLYTACLPIQEEDPRYVFHQHDFMDMENIPLNNDIQTLLLVIQKLLDEKLIKVVHDSEGMGWRIRSQEDAKKYRALTTEQELVYALIDESGQEGIWSKTIKSCTNLHDAVFASCIKSLTVKGYICEMKSVEHPARKMYIKASLRPSDRATGGPWFTDGELDDVFINTALMLLQRHIHARSWQSVKRGAKVPRKKLKGLRPEEIKALRDSQLELQADQPVQFIPMPATYEKYLTLDELTLKIEESSVFNQTLTPSEMQQLLDVLIFDNKIEKVMCGTRWGYRSLKQTIIGEDQRGGVLSEVPCGRCPVFELCEENGPVGPSECVYFNDWLGL</sequence>
<comment type="similarity">
    <text evidence="2 6">Belongs to the eukaryotic RPC34/RPC39 RNA polymerase subunit family.</text>
</comment>
<evidence type="ECO:0000313" key="7">
    <source>
        <dbReference type="EMBL" id="EPQ67807.1"/>
    </source>
</evidence>
<reference evidence="7" key="2">
    <citation type="submission" date="2013-01" db="EMBL/GenBank/DDBJ databases">
        <title>The wheat powdery mildew genome reveals unique evolution of an obligate biotroph.</title>
        <authorList>
            <person name="Oberhaensli S."/>
            <person name="Wicker T."/>
            <person name="Keller B."/>
        </authorList>
    </citation>
    <scope>NUCLEOTIDE SEQUENCE</scope>
    <source>
        <strain evidence="7">96224</strain>
    </source>
</reference>
<evidence type="ECO:0000256" key="2">
    <source>
        <dbReference type="ARBA" id="ARBA00011038"/>
    </source>
</evidence>
<dbReference type="GO" id="GO:0005666">
    <property type="term" value="C:RNA polymerase III complex"/>
    <property type="evidence" value="ECO:0007669"/>
    <property type="project" value="UniProtKB-UniRule"/>
</dbReference>
<evidence type="ECO:0000256" key="4">
    <source>
        <dbReference type="ARBA" id="ARBA00023163"/>
    </source>
</evidence>
<dbReference type="HOGENOM" id="CLU_033661_0_2_1"/>
<name>A0A061HN36_BLUGR</name>
<dbReference type="PIRSF" id="PIRSF028763">
    <property type="entry name" value="RNA_pol_Rpc34"/>
    <property type="match status" value="1"/>
</dbReference>
<dbReference type="PANTHER" id="PTHR12780">
    <property type="entry name" value="RNA POLYMERASE III DNA DIRECTED , 39KD SUBUNIT-RELATED"/>
    <property type="match status" value="1"/>
</dbReference>
<dbReference type="EMBL" id="KE373375">
    <property type="protein sequence ID" value="EPQ67807.1"/>
    <property type="molecule type" value="Genomic_DNA"/>
</dbReference>
<dbReference type="InterPro" id="IPR036388">
    <property type="entry name" value="WH-like_DNA-bd_sf"/>
</dbReference>
<organism evidence="8">
    <name type="scientific">Blumeria graminis f. sp. tritici 96224</name>
    <dbReference type="NCBI Taxonomy" id="1268274"/>
    <lineage>
        <taxon>Eukaryota</taxon>
        <taxon>Fungi</taxon>
        <taxon>Dikarya</taxon>
        <taxon>Ascomycota</taxon>
        <taxon>Pezizomycotina</taxon>
        <taxon>Leotiomycetes</taxon>
        <taxon>Erysiphales</taxon>
        <taxon>Erysiphaceae</taxon>
        <taxon>Blumeria</taxon>
    </lineage>
</organism>
<accession>A0A061HN36</accession>
<evidence type="ECO:0000256" key="5">
    <source>
        <dbReference type="ARBA" id="ARBA00023242"/>
    </source>
</evidence>
<dbReference type="InterPro" id="IPR016049">
    <property type="entry name" value="RNA_pol_Rpc34-like"/>
</dbReference>
<dbReference type="SUPFAM" id="SSF46785">
    <property type="entry name" value="Winged helix' DNA-binding domain"/>
    <property type="match status" value="1"/>
</dbReference>
<dbReference type="OrthoDB" id="613763at2759"/>
<evidence type="ECO:0000256" key="3">
    <source>
        <dbReference type="ARBA" id="ARBA00022478"/>
    </source>
</evidence>
<evidence type="ECO:0000256" key="6">
    <source>
        <dbReference type="PIRNR" id="PIRNR028763"/>
    </source>
</evidence>
<keyword evidence="3 6" id="KW-0240">DNA-directed RNA polymerase</keyword>